<dbReference type="Gene3D" id="1.10.760.10">
    <property type="entry name" value="Cytochrome c-like domain"/>
    <property type="match status" value="1"/>
</dbReference>
<dbReference type="InterPro" id="IPR016024">
    <property type="entry name" value="ARM-type_fold"/>
</dbReference>
<dbReference type="Gene3D" id="2.120.10.30">
    <property type="entry name" value="TolB, C-terminal domain"/>
    <property type="match status" value="1"/>
</dbReference>
<feature type="signal peptide" evidence="5">
    <location>
        <begin position="1"/>
        <end position="24"/>
    </location>
</feature>
<gene>
    <name evidence="7" type="ORF">ACFPIK_02940</name>
</gene>
<keyword evidence="2 4" id="KW-0479">Metal-binding</keyword>
<evidence type="ECO:0000313" key="7">
    <source>
        <dbReference type="EMBL" id="MFC5190708.1"/>
    </source>
</evidence>
<dbReference type="Pfam" id="PF23500">
    <property type="entry name" value="DUF7133"/>
    <property type="match status" value="1"/>
</dbReference>
<dbReference type="Pfam" id="PF13646">
    <property type="entry name" value="HEAT_2"/>
    <property type="match status" value="1"/>
</dbReference>
<dbReference type="Proteomes" id="UP001596163">
    <property type="component" value="Unassembled WGS sequence"/>
</dbReference>
<name>A0ABW0BSW1_9BACT</name>
<organism evidence="7 8">
    <name type="scientific">Algoriphagus aquatilis</name>
    <dbReference type="NCBI Taxonomy" id="490186"/>
    <lineage>
        <taxon>Bacteria</taxon>
        <taxon>Pseudomonadati</taxon>
        <taxon>Bacteroidota</taxon>
        <taxon>Cytophagia</taxon>
        <taxon>Cytophagales</taxon>
        <taxon>Cyclobacteriaceae</taxon>
        <taxon>Algoriphagus</taxon>
    </lineage>
</organism>
<dbReference type="SUPFAM" id="SSF63829">
    <property type="entry name" value="Calcium-dependent phosphotriesterase"/>
    <property type="match status" value="1"/>
</dbReference>
<keyword evidence="5" id="KW-0732">Signal</keyword>
<evidence type="ECO:0000313" key="8">
    <source>
        <dbReference type="Proteomes" id="UP001596163"/>
    </source>
</evidence>
<dbReference type="NCBIfam" id="TIGR02603">
    <property type="entry name" value="CxxCH_TIGR02603"/>
    <property type="match status" value="1"/>
</dbReference>
<dbReference type="EMBL" id="JBHSKS010000002">
    <property type="protein sequence ID" value="MFC5190708.1"/>
    <property type="molecule type" value="Genomic_DNA"/>
</dbReference>
<dbReference type="InterPro" id="IPR013427">
    <property type="entry name" value="Haem-bd_dom_put"/>
</dbReference>
<dbReference type="InterPro" id="IPR011042">
    <property type="entry name" value="6-blade_b-propeller_TolB-like"/>
</dbReference>
<dbReference type="Gene3D" id="1.25.10.10">
    <property type="entry name" value="Leucine-rich Repeat Variant"/>
    <property type="match status" value="1"/>
</dbReference>
<evidence type="ECO:0000259" key="6">
    <source>
        <dbReference type="PROSITE" id="PS51007"/>
    </source>
</evidence>
<evidence type="ECO:0000256" key="5">
    <source>
        <dbReference type="SAM" id="SignalP"/>
    </source>
</evidence>
<dbReference type="InterPro" id="IPR011989">
    <property type="entry name" value="ARM-like"/>
</dbReference>
<dbReference type="PANTHER" id="PTHR33546:SF1">
    <property type="entry name" value="LARGE, MULTIFUNCTIONAL SECRETED PROTEIN"/>
    <property type="match status" value="1"/>
</dbReference>
<accession>A0ABW0BSW1</accession>
<evidence type="ECO:0000256" key="3">
    <source>
        <dbReference type="ARBA" id="ARBA00023004"/>
    </source>
</evidence>
<dbReference type="RefSeq" id="WP_377912052.1">
    <property type="nucleotide sequence ID" value="NZ_JBHSKS010000002.1"/>
</dbReference>
<reference evidence="8" key="1">
    <citation type="journal article" date="2019" name="Int. J. Syst. Evol. Microbiol.">
        <title>The Global Catalogue of Microorganisms (GCM) 10K type strain sequencing project: providing services to taxonomists for standard genome sequencing and annotation.</title>
        <authorList>
            <consortium name="The Broad Institute Genomics Platform"/>
            <consortium name="The Broad Institute Genome Sequencing Center for Infectious Disease"/>
            <person name="Wu L."/>
            <person name="Ma J."/>
        </authorList>
    </citation>
    <scope>NUCLEOTIDE SEQUENCE [LARGE SCALE GENOMIC DNA]</scope>
    <source>
        <strain evidence="8">CGMCC 1.7030</strain>
    </source>
</reference>
<sequence length="883" mass="96150">MTRFNRPFLGLALLLALNSCSEFSPSKTADSQELTDYYQLNGPDFSQSGIDSTQFILTNFAGPDLVPSPSCLSVAATGEVFVGVDMIGSLGKEPGKGKIVRLIDQDKDGVMDSHTVFAQVDNPRGIIAMGEKVYVLHTVFGTDSIASNMDLVVFEDKNADGIADGPSQPLIKNISNQNSLRSRGTDHSTNGIRMGIDGWIYIAIGDFGFFEAEDRSGKKLTMLGGGIVRVRPDGTEMEVYAHGTRNIYDVAIDPFMNIFTRGNTNDGGGWNVRFIAYNQTGEYGYPSLFKNFTEEILPALVDVGGGSGTGSFFLDDPRWPSAYNHTPLMADWGKSELFVHRVKPDGPGFQQQEEHFLKLSQITDLDLDASGIMYLSAWDGAGYRGNPEKGYVIRMVPVGLNPEAAPDFKNSTSSALVELLKAPNAVIRLAAQQELLQRGAKEISPEILALAQDKSLPLQNRVAAVYTYAQLTCAEGIEALAELSKEDKMREFALRALSDRKSCLQQVPLDAFTAATQDANPRVQAAAIIGLGRIGNPEATKSLLAMKVPGTFQSPAYQTEGPHATPNSEIILPHLAVKALVEIKPVDELIEAIDSDESKLALWALRYIHVTKAVNGLISAYSDASPEVQKEILFTLSRTYQREAPYDASWWWGTRPDTHGPYYKGEEWEGSAKIREFLLAQQTNLELQSYLSELNDRNRLGINELGTTLLAEAEEEEKVDLESIKNKKGQVGNSSIEDVILGVADVKGDAVKGKALFASQGCLACHTIEKGQPMKGPYMGQIGSIMSRDQIVESILKPNASISQGFATVLLDTKDGKTYTGFVTAESAEKLTIRDIGGNATTLEKSAIKSRKQLDTSMMPAGLANSLSFEELASLVSYLQQQK</sequence>
<proteinExistence type="predicted"/>
<dbReference type="InterPro" id="IPR036909">
    <property type="entry name" value="Cyt_c-like_dom_sf"/>
</dbReference>
<feature type="chain" id="PRO_5045535181" evidence="5">
    <location>
        <begin position="25"/>
        <end position="883"/>
    </location>
</feature>
<keyword evidence="3 4" id="KW-0408">Iron</keyword>
<dbReference type="PROSITE" id="PS51007">
    <property type="entry name" value="CYTC"/>
    <property type="match status" value="1"/>
</dbReference>
<dbReference type="SUPFAM" id="SSF46626">
    <property type="entry name" value="Cytochrome c"/>
    <property type="match status" value="1"/>
</dbReference>
<comment type="caution">
    <text evidence="7">The sequence shown here is derived from an EMBL/GenBank/DDBJ whole genome shotgun (WGS) entry which is preliminary data.</text>
</comment>
<dbReference type="InterPro" id="IPR009056">
    <property type="entry name" value="Cyt_c-like_dom"/>
</dbReference>
<protein>
    <submittedName>
        <fullName evidence="7">HEAT repeat domain-containing protein</fullName>
    </submittedName>
</protein>
<dbReference type="PANTHER" id="PTHR33546">
    <property type="entry name" value="LARGE, MULTIFUNCTIONAL SECRETED PROTEIN-RELATED"/>
    <property type="match status" value="1"/>
</dbReference>
<evidence type="ECO:0000256" key="2">
    <source>
        <dbReference type="ARBA" id="ARBA00022723"/>
    </source>
</evidence>
<keyword evidence="8" id="KW-1185">Reference proteome</keyword>
<evidence type="ECO:0000256" key="4">
    <source>
        <dbReference type="PROSITE-ProRule" id="PRU00433"/>
    </source>
</evidence>
<dbReference type="SUPFAM" id="SSF48371">
    <property type="entry name" value="ARM repeat"/>
    <property type="match status" value="1"/>
</dbReference>
<keyword evidence="1 4" id="KW-0349">Heme</keyword>
<evidence type="ECO:0000256" key="1">
    <source>
        <dbReference type="ARBA" id="ARBA00022617"/>
    </source>
</evidence>
<dbReference type="InterPro" id="IPR055557">
    <property type="entry name" value="DUF7133"/>
</dbReference>
<feature type="domain" description="Cytochrome c" evidence="6">
    <location>
        <begin position="748"/>
        <end position="883"/>
    </location>
</feature>